<keyword evidence="2" id="KW-1185">Reference proteome</keyword>
<accession>A0AAV6XKP1</accession>
<evidence type="ECO:0000313" key="2">
    <source>
        <dbReference type="Proteomes" id="UP000826271"/>
    </source>
</evidence>
<sequence length="245" mass="27827">MAVDQIETALRKICDLHDKLSGAIIRSVSRAHFLNSVNNPTGKCEEFYLRRKKKSDDDNPKQKSDTGAEFVKEFQAYGDDSVSAVVEARSLYAIRTALENLEDQLEFFRIVQIQQRAERDAAIVRLGQTRIIIAMRLSEHQGKNYKLIQEAQALVSDIRETSRFVAPECPFSESFIPQKRKGPNAIINFFVSCFTFLSKSLKLDHKTGILGNAALLALSMLAFMHLNQGHCDWRYTLHLSRFPCA</sequence>
<protein>
    <submittedName>
        <fullName evidence="1">Uncharacterized protein</fullName>
    </submittedName>
</protein>
<dbReference type="AlphaFoldDB" id="A0AAV6XKP1"/>
<gene>
    <name evidence="1" type="ORF">BUALT_Bualt06G0095200</name>
</gene>
<dbReference type="Proteomes" id="UP000826271">
    <property type="component" value="Unassembled WGS sequence"/>
</dbReference>
<name>A0AAV6XKP1_9LAMI</name>
<reference evidence="1" key="1">
    <citation type="submission" date="2019-10" db="EMBL/GenBank/DDBJ databases">
        <authorList>
            <person name="Zhang R."/>
            <person name="Pan Y."/>
            <person name="Wang J."/>
            <person name="Ma R."/>
            <person name="Yu S."/>
        </authorList>
    </citation>
    <scope>NUCLEOTIDE SEQUENCE</scope>
    <source>
        <strain evidence="1">LA-IB0</strain>
        <tissue evidence="1">Leaf</tissue>
    </source>
</reference>
<dbReference type="InterPro" id="IPR038939">
    <property type="entry name" value="PDV1/PDV2"/>
</dbReference>
<dbReference type="GO" id="GO:0010020">
    <property type="term" value="P:chloroplast fission"/>
    <property type="evidence" value="ECO:0007669"/>
    <property type="project" value="InterPro"/>
</dbReference>
<organism evidence="1 2">
    <name type="scientific">Buddleja alternifolia</name>
    <dbReference type="NCBI Taxonomy" id="168488"/>
    <lineage>
        <taxon>Eukaryota</taxon>
        <taxon>Viridiplantae</taxon>
        <taxon>Streptophyta</taxon>
        <taxon>Embryophyta</taxon>
        <taxon>Tracheophyta</taxon>
        <taxon>Spermatophyta</taxon>
        <taxon>Magnoliopsida</taxon>
        <taxon>eudicotyledons</taxon>
        <taxon>Gunneridae</taxon>
        <taxon>Pentapetalae</taxon>
        <taxon>asterids</taxon>
        <taxon>lamiids</taxon>
        <taxon>Lamiales</taxon>
        <taxon>Scrophulariaceae</taxon>
        <taxon>Buddlejeae</taxon>
        <taxon>Buddleja</taxon>
    </lineage>
</organism>
<proteinExistence type="predicted"/>
<evidence type="ECO:0000313" key="1">
    <source>
        <dbReference type="EMBL" id="KAG8381177.1"/>
    </source>
</evidence>
<dbReference type="PANTHER" id="PTHR33600:SF4">
    <property type="entry name" value="PLASTID DIVISION PROTEIN PDV1"/>
    <property type="match status" value="1"/>
</dbReference>
<dbReference type="EMBL" id="WHWC01000006">
    <property type="protein sequence ID" value="KAG8381177.1"/>
    <property type="molecule type" value="Genomic_DNA"/>
</dbReference>
<dbReference type="PANTHER" id="PTHR33600">
    <property type="entry name" value="PLASTID DIVISION PROTEIN PDV2"/>
    <property type="match status" value="1"/>
</dbReference>
<comment type="caution">
    <text evidence="1">The sequence shown here is derived from an EMBL/GenBank/DDBJ whole genome shotgun (WGS) entry which is preliminary data.</text>
</comment>